<proteinExistence type="inferred from homology"/>
<dbReference type="PANTHER" id="PTHR45856">
    <property type="entry name" value="ALPHA/BETA-HYDROLASES SUPERFAMILY PROTEIN"/>
    <property type="match status" value="1"/>
</dbReference>
<dbReference type="Pfam" id="PF01764">
    <property type="entry name" value="Lipase_3"/>
    <property type="match status" value="1"/>
</dbReference>
<dbReference type="CDD" id="cd00519">
    <property type="entry name" value="Lipase_3"/>
    <property type="match status" value="1"/>
</dbReference>
<dbReference type="Proteomes" id="UP001244207">
    <property type="component" value="Unassembled WGS sequence"/>
</dbReference>
<dbReference type="GeneID" id="85393026"/>
<accession>A0AAD8XDE6</accession>
<name>A0AAD8XDE6_GLOAC</name>
<dbReference type="PANTHER" id="PTHR45856:SF21">
    <property type="entry name" value="FUNGAL LIPASE-LIKE DOMAIN-CONTAINING PROTEIN"/>
    <property type="match status" value="1"/>
</dbReference>
<dbReference type="SUPFAM" id="SSF53474">
    <property type="entry name" value="alpha/beta-Hydrolases"/>
    <property type="match status" value="1"/>
</dbReference>
<comment type="catalytic activity">
    <reaction evidence="3">
        <text>a monoacylglycerol + H2O = glycerol + a fatty acid + H(+)</text>
        <dbReference type="Rhea" id="RHEA:15245"/>
        <dbReference type="ChEBI" id="CHEBI:15377"/>
        <dbReference type="ChEBI" id="CHEBI:15378"/>
        <dbReference type="ChEBI" id="CHEBI:17408"/>
        <dbReference type="ChEBI" id="CHEBI:17754"/>
        <dbReference type="ChEBI" id="CHEBI:28868"/>
    </reaction>
</comment>
<evidence type="ECO:0000259" key="4">
    <source>
        <dbReference type="Pfam" id="PF01764"/>
    </source>
</evidence>
<dbReference type="InterPro" id="IPR029058">
    <property type="entry name" value="AB_hydrolase_fold"/>
</dbReference>
<dbReference type="GO" id="GO:0016787">
    <property type="term" value="F:hydrolase activity"/>
    <property type="evidence" value="ECO:0007669"/>
    <property type="project" value="UniProtKB-KW"/>
</dbReference>
<dbReference type="InterPro" id="IPR051218">
    <property type="entry name" value="Sec_MonoDiacylglyc_Lipase"/>
</dbReference>
<evidence type="ECO:0000256" key="3">
    <source>
        <dbReference type="ARBA" id="ARBA00048461"/>
    </source>
</evidence>
<protein>
    <submittedName>
        <fullName evidence="5">Alpha/Beta hydrolase protein</fullName>
    </submittedName>
</protein>
<dbReference type="GO" id="GO:0006629">
    <property type="term" value="P:lipid metabolic process"/>
    <property type="evidence" value="ECO:0007669"/>
    <property type="project" value="InterPro"/>
</dbReference>
<keyword evidence="5" id="KW-0378">Hydrolase</keyword>
<dbReference type="RefSeq" id="XP_060360638.1">
    <property type="nucleotide sequence ID" value="XM_060509127.1"/>
</dbReference>
<comment type="caution">
    <text evidence="5">The sequence shown here is derived from an EMBL/GenBank/DDBJ whole genome shotgun (WGS) entry which is preliminary data.</text>
</comment>
<evidence type="ECO:0000256" key="1">
    <source>
        <dbReference type="ARBA" id="ARBA00043996"/>
    </source>
</evidence>
<organism evidence="5 6">
    <name type="scientific">Glomerella acutata</name>
    <name type="common">Colletotrichum acutatum</name>
    <dbReference type="NCBI Taxonomy" id="27357"/>
    <lineage>
        <taxon>Eukaryota</taxon>
        <taxon>Fungi</taxon>
        <taxon>Dikarya</taxon>
        <taxon>Ascomycota</taxon>
        <taxon>Pezizomycotina</taxon>
        <taxon>Sordariomycetes</taxon>
        <taxon>Hypocreomycetidae</taxon>
        <taxon>Glomerellales</taxon>
        <taxon>Glomerellaceae</taxon>
        <taxon>Colletotrichum</taxon>
        <taxon>Colletotrichum acutatum species complex</taxon>
    </lineage>
</organism>
<evidence type="ECO:0000313" key="5">
    <source>
        <dbReference type="EMBL" id="KAK1716708.1"/>
    </source>
</evidence>
<keyword evidence="6" id="KW-1185">Reference proteome</keyword>
<dbReference type="AlphaFoldDB" id="A0AAD8XDE6"/>
<reference evidence="5" key="1">
    <citation type="submission" date="2021-12" db="EMBL/GenBank/DDBJ databases">
        <title>Comparative genomics, transcriptomics and evolutionary studies reveal genomic signatures of adaptation to plant cell wall in hemibiotrophic fungi.</title>
        <authorList>
            <consortium name="DOE Joint Genome Institute"/>
            <person name="Baroncelli R."/>
            <person name="Diaz J.F."/>
            <person name="Benocci T."/>
            <person name="Peng M."/>
            <person name="Battaglia E."/>
            <person name="Haridas S."/>
            <person name="Andreopoulos W."/>
            <person name="Labutti K."/>
            <person name="Pangilinan J."/>
            <person name="Floch G.L."/>
            <person name="Makela M.R."/>
            <person name="Henrissat B."/>
            <person name="Grigoriev I.V."/>
            <person name="Crouch J.A."/>
            <person name="De Vries R.P."/>
            <person name="Sukno S.A."/>
            <person name="Thon M.R."/>
        </authorList>
    </citation>
    <scope>NUCLEOTIDE SEQUENCE</scope>
    <source>
        <strain evidence="5">CBS 112980</strain>
    </source>
</reference>
<evidence type="ECO:0000313" key="6">
    <source>
        <dbReference type="Proteomes" id="UP001244207"/>
    </source>
</evidence>
<sequence length="409" mass="45194">MDSMTLAGASAAVATMLNEIEDFSDSDLLGLVRESQNKKVRAQRAINLRDIVSRGQESVKLPAVEWTSTEDTARIIQIAALCSKAVYGKEPGQVVPQILGYTIKDRHWIEPTRNGSGKAAALFEIVPTDPSSRCKALVIAIRGSSSSIDWLVNLNSDLVECPDLVTIPESRLKPTPKVHRGFAKCARTIAPGLVDQIKTALDENQTQDQEIEIVFTGHSAGGAVACLLFCYVLTRQILNLSSRKVTLSCVTFGCPPLFNTDIDSRLAKLYTSSNFLLGNMLAFANDGDPISRMDAAYATELARIWYRVGGSKCPPASEFPDFKPPKLRLNGLGQLVVLFEKEQEEDENKEDEDIEEEETLMACRLSHSDLEHQAWANVAAHRMNQHVKWMTCIGDGSFNGRRDWTDHAR</sequence>
<comment type="similarity">
    <text evidence="1">Belongs to the AB hydrolase superfamily. Lipase family. Class 3 subfamily.</text>
</comment>
<evidence type="ECO:0000256" key="2">
    <source>
        <dbReference type="ARBA" id="ARBA00047591"/>
    </source>
</evidence>
<dbReference type="Gene3D" id="3.40.50.1820">
    <property type="entry name" value="alpha/beta hydrolase"/>
    <property type="match status" value="1"/>
</dbReference>
<feature type="domain" description="Fungal lipase-type" evidence="4">
    <location>
        <begin position="138"/>
        <end position="293"/>
    </location>
</feature>
<gene>
    <name evidence="5" type="ORF">BDZ83DRAFT_634760</name>
</gene>
<dbReference type="EMBL" id="JAHMHS010000114">
    <property type="protein sequence ID" value="KAK1716708.1"/>
    <property type="molecule type" value="Genomic_DNA"/>
</dbReference>
<dbReference type="InterPro" id="IPR002921">
    <property type="entry name" value="Fungal_lipase-type"/>
</dbReference>
<comment type="catalytic activity">
    <reaction evidence="2">
        <text>a diacylglycerol + H2O = a monoacylglycerol + a fatty acid + H(+)</text>
        <dbReference type="Rhea" id="RHEA:32731"/>
        <dbReference type="ChEBI" id="CHEBI:15377"/>
        <dbReference type="ChEBI" id="CHEBI:15378"/>
        <dbReference type="ChEBI" id="CHEBI:17408"/>
        <dbReference type="ChEBI" id="CHEBI:18035"/>
        <dbReference type="ChEBI" id="CHEBI:28868"/>
    </reaction>
</comment>